<proteinExistence type="predicted"/>
<evidence type="ECO:0000313" key="4">
    <source>
        <dbReference type="EMBL" id="EDO16866.1"/>
    </source>
</evidence>
<dbReference type="InParanoid" id="A7TLI0"/>
<dbReference type="OMA" id="PYHKKML"/>
<dbReference type="GO" id="GO:0033255">
    <property type="term" value="C:SAS acetyltransferase complex"/>
    <property type="evidence" value="ECO:0007669"/>
    <property type="project" value="InterPro"/>
</dbReference>
<organism evidence="5">
    <name type="scientific">Vanderwaltozyma polyspora (strain ATCC 22028 / DSM 70294 / BCRC 21397 / CBS 2163 / NBRC 10782 / NRRL Y-8283 / UCD 57-17)</name>
    <name type="common">Kluyveromyces polysporus</name>
    <dbReference type="NCBI Taxonomy" id="436907"/>
    <lineage>
        <taxon>Eukaryota</taxon>
        <taxon>Fungi</taxon>
        <taxon>Dikarya</taxon>
        <taxon>Ascomycota</taxon>
        <taxon>Saccharomycotina</taxon>
        <taxon>Saccharomycetes</taxon>
        <taxon>Saccharomycetales</taxon>
        <taxon>Saccharomycetaceae</taxon>
        <taxon>Vanderwaltozyma</taxon>
    </lineage>
</organism>
<evidence type="ECO:0000259" key="3">
    <source>
        <dbReference type="Pfam" id="PF15460"/>
    </source>
</evidence>
<dbReference type="OrthoDB" id="1938992at2759"/>
<dbReference type="PANTHER" id="PTHR38422">
    <property type="entry name" value="SOMETHING ABOUT SILENCING PROTEIN 4"/>
    <property type="match status" value="1"/>
</dbReference>
<dbReference type="EMBL" id="DS480415">
    <property type="protein sequence ID" value="EDO16866.1"/>
    <property type="molecule type" value="Genomic_DNA"/>
</dbReference>
<protein>
    <recommendedName>
        <fullName evidence="3">Something about silencing protein 4 domain-containing protein</fullName>
    </recommendedName>
</protein>
<dbReference type="FunCoup" id="A7TLI0">
    <property type="interactions" value="90"/>
</dbReference>
<sequence length="471" mass="54405">MVKKVAKDEGEKRSLRSKNDVKETKFDFDREKYMIDVLKPLKVVARKFRNDIELMDQTQSRTSVKDEVHEKFNQISSMTLDIESNELTRPEVVKKRKIEGVVPTSDGWDKLGGNSPGSSRDLKSHYLNNSDPLSDALYKPYHKKMLKQENRMLERDVNEWETEADRLELLSDKLNMLDWHISLPKMTVINDVCDEDEMDRKRELTKEYIRNTLAKYEEMKFQKSLLSKTCKRSRKLDPSKDRSRVYKKVDRKTVEGYHSSSDEEEDGMSVSEIRKHRLDKRIKSCGGVVKIGLTAGAKNKLTIHGALVKLTRNFAIIAEPLRNPYIIKLSLDEKREWNKDSEEYERKLTYYAPFPKQVGEKKGLVVIENSTSDSESDQELEKQPLVIKEGKRTSSIISANSSSNTSSGSNIDSTNYKTSFKELQNCATTNLEDTQITNNSYSEILPSNDKNRIKIENRNKGKVNILTIKRK</sequence>
<feature type="region of interest" description="Disordered" evidence="2">
    <location>
        <begin position="1"/>
        <end position="21"/>
    </location>
</feature>
<dbReference type="GO" id="GO:0004402">
    <property type="term" value="F:histone acetyltransferase activity"/>
    <property type="evidence" value="ECO:0007669"/>
    <property type="project" value="TreeGrafter"/>
</dbReference>
<evidence type="ECO:0000256" key="1">
    <source>
        <dbReference type="SAM" id="Coils"/>
    </source>
</evidence>
<keyword evidence="1" id="KW-0175">Coiled coil</keyword>
<dbReference type="InterPro" id="IPR038988">
    <property type="entry name" value="Sas4"/>
</dbReference>
<feature type="coiled-coil region" evidence="1">
    <location>
        <begin position="143"/>
        <end position="177"/>
    </location>
</feature>
<dbReference type="RefSeq" id="XP_001644724.1">
    <property type="nucleotide sequence ID" value="XM_001644674.1"/>
</dbReference>
<gene>
    <name evidence="4" type="ORF">Kpol_1024p19</name>
</gene>
<dbReference type="Proteomes" id="UP000000267">
    <property type="component" value="Unassembled WGS sequence"/>
</dbReference>
<dbReference type="InterPro" id="IPR029184">
    <property type="entry name" value="Sas4_dom"/>
</dbReference>
<feature type="domain" description="Something about silencing protein 4" evidence="3">
    <location>
        <begin position="131"/>
        <end position="227"/>
    </location>
</feature>
<dbReference type="PANTHER" id="PTHR38422:SF1">
    <property type="entry name" value="SOMETHING ABOUT SILENCING PROTEIN 4"/>
    <property type="match status" value="1"/>
</dbReference>
<reference evidence="4 5" key="1">
    <citation type="journal article" date="2007" name="Proc. Natl. Acad. Sci. U.S.A.">
        <title>Independent sorting-out of thousands of duplicated gene pairs in two yeast species descended from a whole-genome duplication.</title>
        <authorList>
            <person name="Scannell D.R."/>
            <person name="Frank A.C."/>
            <person name="Conant G.C."/>
            <person name="Byrne K.P."/>
            <person name="Woolfit M."/>
            <person name="Wolfe K.H."/>
        </authorList>
    </citation>
    <scope>NUCLEOTIDE SEQUENCE [LARGE SCALE GENOMIC DNA]</scope>
    <source>
        <strain evidence="5">ATCC 22028 / DSM 70294 / BCRC 21397 / CBS 2163 / NBRC 10782 / NRRL Y-8283 / UCD 57-17</strain>
    </source>
</reference>
<evidence type="ECO:0000313" key="5">
    <source>
        <dbReference type="Proteomes" id="UP000000267"/>
    </source>
</evidence>
<dbReference type="HOGENOM" id="CLU_035634_0_0_1"/>
<dbReference type="GeneID" id="5545049"/>
<dbReference type="AlphaFoldDB" id="A7TLI0"/>
<accession>A7TLI0</accession>
<name>A7TLI0_VANPO</name>
<keyword evidence="5" id="KW-1185">Reference proteome</keyword>
<dbReference type="STRING" id="436907.A7TLI0"/>
<dbReference type="KEGG" id="vpo:Kpol_1024p19"/>
<evidence type="ECO:0000256" key="2">
    <source>
        <dbReference type="SAM" id="MobiDB-lite"/>
    </source>
</evidence>
<dbReference type="PhylomeDB" id="A7TLI0"/>
<dbReference type="eggNOG" id="ENOG502RYH0">
    <property type="taxonomic scope" value="Eukaryota"/>
</dbReference>
<dbReference type="Pfam" id="PF15460">
    <property type="entry name" value="SAS4"/>
    <property type="match status" value="1"/>
</dbReference>